<dbReference type="PANTHER" id="PTHR48222">
    <property type="entry name" value="PROTEINASE INHIBITOR, PROPEPTIDE"/>
    <property type="match status" value="1"/>
</dbReference>
<evidence type="ECO:0000256" key="5">
    <source>
        <dbReference type="ARBA" id="ARBA00022825"/>
    </source>
</evidence>
<dbReference type="EMBL" id="BSYR01000019">
    <property type="protein sequence ID" value="GMI83219.1"/>
    <property type="molecule type" value="Genomic_DNA"/>
</dbReference>
<keyword evidence="9" id="KW-1185">Reference proteome</keyword>
<evidence type="ECO:0000256" key="1">
    <source>
        <dbReference type="ARBA" id="ARBA00011073"/>
    </source>
</evidence>
<reference evidence="8" key="1">
    <citation type="submission" date="2023-05" db="EMBL/GenBank/DDBJ databases">
        <title>Genome and transcriptome analyses reveal genes involved in the formation of fine ridges on petal epidermal cells in Hibiscus trionum.</title>
        <authorList>
            <person name="Koshimizu S."/>
            <person name="Masuda S."/>
            <person name="Ishii T."/>
            <person name="Shirasu K."/>
            <person name="Hoshino A."/>
            <person name="Arita M."/>
        </authorList>
    </citation>
    <scope>NUCLEOTIDE SEQUENCE</scope>
    <source>
        <strain evidence="8">Hamamatsu line</strain>
    </source>
</reference>
<dbReference type="GO" id="GO:0006508">
    <property type="term" value="P:proteolysis"/>
    <property type="evidence" value="ECO:0007669"/>
    <property type="project" value="UniProtKB-KW"/>
</dbReference>
<protein>
    <recommendedName>
        <fullName evidence="7">Inhibitor I9 domain-containing protein</fullName>
    </recommendedName>
</protein>
<evidence type="ECO:0000256" key="3">
    <source>
        <dbReference type="ARBA" id="ARBA00022729"/>
    </source>
</evidence>
<keyword evidence="5" id="KW-0720">Serine protease</keyword>
<dbReference type="Gene3D" id="3.30.70.80">
    <property type="entry name" value="Peptidase S8 propeptide/proteinase inhibitor I9"/>
    <property type="match status" value="1"/>
</dbReference>
<keyword evidence="6" id="KW-0325">Glycoprotein</keyword>
<evidence type="ECO:0000256" key="4">
    <source>
        <dbReference type="ARBA" id="ARBA00022801"/>
    </source>
</evidence>
<dbReference type="Pfam" id="PF05922">
    <property type="entry name" value="Inhibitor_I9"/>
    <property type="match status" value="1"/>
</dbReference>
<accession>A0A9W7HS65</accession>
<keyword evidence="4" id="KW-0378">Hydrolase</keyword>
<comment type="caution">
    <text evidence="8">The sequence shown here is derived from an EMBL/GenBank/DDBJ whole genome shotgun (WGS) entry which is preliminary data.</text>
</comment>
<feature type="domain" description="Inhibitor I9" evidence="7">
    <location>
        <begin position="15"/>
        <end position="81"/>
    </location>
</feature>
<organism evidence="8 9">
    <name type="scientific">Hibiscus trionum</name>
    <name type="common">Flower of an hour</name>
    <dbReference type="NCBI Taxonomy" id="183268"/>
    <lineage>
        <taxon>Eukaryota</taxon>
        <taxon>Viridiplantae</taxon>
        <taxon>Streptophyta</taxon>
        <taxon>Embryophyta</taxon>
        <taxon>Tracheophyta</taxon>
        <taxon>Spermatophyta</taxon>
        <taxon>Magnoliopsida</taxon>
        <taxon>eudicotyledons</taxon>
        <taxon>Gunneridae</taxon>
        <taxon>Pentapetalae</taxon>
        <taxon>rosids</taxon>
        <taxon>malvids</taxon>
        <taxon>Malvales</taxon>
        <taxon>Malvaceae</taxon>
        <taxon>Malvoideae</taxon>
        <taxon>Hibiscus</taxon>
    </lineage>
</organism>
<evidence type="ECO:0000259" key="7">
    <source>
        <dbReference type="Pfam" id="PF05922"/>
    </source>
</evidence>
<gene>
    <name evidence="8" type="ORF">HRI_001991200</name>
</gene>
<comment type="similarity">
    <text evidence="1">Belongs to the peptidase S8 family.</text>
</comment>
<dbReference type="GO" id="GO:0008236">
    <property type="term" value="F:serine-type peptidase activity"/>
    <property type="evidence" value="ECO:0007669"/>
    <property type="project" value="UniProtKB-KW"/>
</dbReference>
<evidence type="ECO:0000313" key="9">
    <source>
        <dbReference type="Proteomes" id="UP001165190"/>
    </source>
</evidence>
<evidence type="ECO:0000256" key="2">
    <source>
        <dbReference type="ARBA" id="ARBA00022670"/>
    </source>
</evidence>
<name>A0A9W7HS65_HIBTR</name>
<dbReference type="InterPro" id="IPR037045">
    <property type="entry name" value="S8pro/Inhibitor_I9_sf"/>
</dbReference>
<dbReference type="InterPro" id="IPR010259">
    <property type="entry name" value="S8pro/Inhibitor_I9"/>
</dbReference>
<evidence type="ECO:0000256" key="6">
    <source>
        <dbReference type="ARBA" id="ARBA00023180"/>
    </source>
</evidence>
<evidence type="ECO:0000313" key="8">
    <source>
        <dbReference type="EMBL" id="GMI83219.1"/>
    </source>
</evidence>
<dbReference type="PANTHER" id="PTHR48222:SF4">
    <property type="entry name" value="PROTEINASE INHIBITOR, PROPEPTIDE"/>
    <property type="match status" value="1"/>
</dbReference>
<dbReference type="Proteomes" id="UP001165190">
    <property type="component" value="Unassembled WGS sequence"/>
</dbReference>
<dbReference type="AlphaFoldDB" id="A0A9W7HS65"/>
<keyword evidence="3" id="KW-0732">Signal</keyword>
<keyword evidence="2" id="KW-0645">Protease</keyword>
<sequence>MGAQTHGLNPTLADLDSVTNSHYELLGSFVGSSEIAREKIFYSYTRNINGFAAVLDEKEAADIAKHPKVVSVFLNKGRKLHTTRSWDFIILEFNGIWLRFKSSRV</sequence>
<dbReference type="OrthoDB" id="2014869at2759"/>
<proteinExistence type="inferred from homology"/>
<dbReference type="FunFam" id="3.30.70.80:FF:000002">
    <property type="entry name" value="Subtilisin-like protease SBT5.3"/>
    <property type="match status" value="1"/>
</dbReference>